<dbReference type="PROSITE" id="PS51257">
    <property type="entry name" value="PROKAR_LIPOPROTEIN"/>
    <property type="match status" value="1"/>
</dbReference>
<dbReference type="InterPro" id="IPR036188">
    <property type="entry name" value="FAD/NAD-bd_sf"/>
</dbReference>
<evidence type="ECO:0000259" key="2">
    <source>
        <dbReference type="Pfam" id="PF01266"/>
    </source>
</evidence>
<gene>
    <name evidence="3" type="ORF">GC093_04785</name>
</gene>
<dbReference type="GO" id="GO:0016491">
    <property type="term" value="F:oxidoreductase activity"/>
    <property type="evidence" value="ECO:0007669"/>
    <property type="project" value="UniProtKB-KW"/>
</dbReference>
<dbReference type="Gene3D" id="3.50.50.60">
    <property type="entry name" value="FAD/NAD(P)-binding domain"/>
    <property type="match status" value="1"/>
</dbReference>
<sequence length="348" mass="38961">MEKQKVVIIGAGIVGACMAYQLAKRNQDVTVIERHPTAAREVTEKSFAWIHTTHWVAPQYRHLYDNASEEYLSLQQELSELQIQWHGALTWGDSNLNEQIHLQKLNREQIEALEPNLKEYPNDAMFANEEGAVDPIGLTELLLRKAQEYGAKVQFDTNVTQLQQENSRLIGLHTSKGFMESDVVVLAAGTGVSEICNSFGCSVPVTPSPSILIRMKTSSRLIHTLISNAQFEARQLTDHSLLAAEDYMDDSEENGPEAVGTRAFETLRRSLKGGEQLELESIKVGLRPMPEDGYPIVGFHNQMKGLYVTVMHSAITLAPLIARLAASEIINRESRCELESCRLSRFKQ</sequence>
<dbReference type="SUPFAM" id="SSF51905">
    <property type="entry name" value="FAD/NAD(P)-binding domain"/>
    <property type="match status" value="1"/>
</dbReference>
<name>A0A972GLN2_9BACL</name>
<comment type="caution">
    <text evidence="3">The sequence shown here is derived from an EMBL/GenBank/DDBJ whole genome shotgun (WGS) entry which is preliminary data.</text>
</comment>
<dbReference type="Proteomes" id="UP000641588">
    <property type="component" value="Unassembled WGS sequence"/>
</dbReference>
<dbReference type="AlphaFoldDB" id="A0A972GLN2"/>
<dbReference type="PANTHER" id="PTHR13847:SF289">
    <property type="entry name" value="GLYCINE OXIDASE"/>
    <property type="match status" value="1"/>
</dbReference>
<dbReference type="GO" id="GO:0005737">
    <property type="term" value="C:cytoplasm"/>
    <property type="evidence" value="ECO:0007669"/>
    <property type="project" value="TreeGrafter"/>
</dbReference>
<evidence type="ECO:0000256" key="1">
    <source>
        <dbReference type="ARBA" id="ARBA00023002"/>
    </source>
</evidence>
<proteinExistence type="predicted"/>
<dbReference type="PANTHER" id="PTHR13847">
    <property type="entry name" value="SARCOSINE DEHYDROGENASE-RELATED"/>
    <property type="match status" value="1"/>
</dbReference>
<dbReference type="InterPro" id="IPR006076">
    <property type="entry name" value="FAD-dep_OxRdtase"/>
</dbReference>
<dbReference type="Gene3D" id="3.30.9.10">
    <property type="entry name" value="D-Amino Acid Oxidase, subunit A, domain 2"/>
    <property type="match status" value="1"/>
</dbReference>
<keyword evidence="4" id="KW-1185">Reference proteome</keyword>
<accession>A0A972GLN2</accession>
<keyword evidence="1" id="KW-0560">Oxidoreductase</keyword>
<reference evidence="3" key="1">
    <citation type="submission" date="2019-10" db="EMBL/GenBank/DDBJ databases">
        <title>Description of Paenibacillus glebae sp. nov.</title>
        <authorList>
            <person name="Carlier A."/>
            <person name="Qi S."/>
        </authorList>
    </citation>
    <scope>NUCLEOTIDE SEQUENCE</scope>
    <source>
        <strain evidence="3">LMG 31456</strain>
    </source>
</reference>
<dbReference type="Pfam" id="PF01266">
    <property type="entry name" value="DAO"/>
    <property type="match status" value="1"/>
</dbReference>
<evidence type="ECO:0000313" key="4">
    <source>
        <dbReference type="Proteomes" id="UP000641588"/>
    </source>
</evidence>
<dbReference type="EMBL" id="WHOD01000016">
    <property type="protein sequence ID" value="NOU92548.1"/>
    <property type="molecule type" value="Genomic_DNA"/>
</dbReference>
<organism evidence="3 4">
    <name type="scientific">Paenibacillus foliorum</name>
    <dbReference type="NCBI Taxonomy" id="2654974"/>
    <lineage>
        <taxon>Bacteria</taxon>
        <taxon>Bacillati</taxon>
        <taxon>Bacillota</taxon>
        <taxon>Bacilli</taxon>
        <taxon>Bacillales</taxon>
        <taxon>Paenibacillaceae</taxon>
        <taxon>Paenibacillus</taxon>
    </lineage>
</organism>
<feature type="domain" description="FAD dependent oxidoreductase" evidence="2">
    <location>
        <begin position="5"/>
        <end position="326"/>
    </location>
</feature>
<protein>
    <submittedName>
        <fullName evidence="3">FAD-dependent oxidoreductase</fullName>
    </submittedName>
</protein>
<evidence type="ECO:0000313" key="3">
    <source>
        <dbReference type="EMBL" id="NOU92548.1"/>
    </source>
</evidence>